<dbReference type="CDD" id="cd17335">
    <property type="entry name" value="MFS_MFSD6"/>
    <property type="match status" value="1"/>
</dbReference>
<dbReference type="SUPFAM" id="SSF103473">
    <property type="entry name" value="MFS general substrate transporter"/>
    <property type="match status" value="1"/>
</dbReference>
<evidence type="ECO:0000256" key="1">
    <source>
        <dbReference type="ARBA" id="ARBA00004141"/>
    </source>
</evidence>
<keyword evidence="4 7" id="KW-1133">Transmembrane helix</keyword>
<evidence type="ECO:0000259" key="8">
    <source>
        <dbReference type="Pfam" id="PF12832"/>
    </source>
</evidence>
<evidence type="ECO:0000256" key="5">
    <source>
        <dbReference type="ARBA" id="ARBA00023136"/>
    </source>
</evidence>
<dbReference type="PANTHER" id="PTHR16172">
    <property type="entry name" value="MAJOR FACILITATOR SUPERFAMILY DOMAIN-CONTAINING PROTEIN 6-LIKE"/>
    <property type="match status" value="1"/>
</dbReference>
<dbReference type="PANTHER" id="PTHR16172:SF41">
    <property type="entry name" value="MAJOR FACILITATOR SUPERFAMILY DOMAIN-CONTAINING PROTEIN 6-LIKE"/>
    <property type="match status" value="1"/>
</dbReference>
<keyword evidence="3 7" id="KW-0812">Transmembrane</keyword>
<dbReference type="Gene3D" id="1.20.1250.20">
    <property type="entry name" value="MFS general substrate transporter like domains"/>
    <property type="match status" value="2"/>
</dbReference>
<feature type="transmembrane region" description="Helical" evidence="7">
    <location>
        <begin position="267"/>
        <end position="287"/>
    </location>
</feature>
<feature type="transmembrane region" description="Helical" evidence="7">
    <location>
        <begin position="382"/>
        <end position="406"/>
    </location>
</feature>
<name>A0ABD1DQJ6_CULPP</name>
<organism evidence="9 10">
    <name type="scientific">Culex pipiens pipiens</name>
    <name type="common">Northern house mosquito</name>
    <dbReference type="NCBI Taxonomy" id="38569"/>
    <lineage>
        <taxon>Eukaryota</taxon>
        <taxon>Metazoa</taxon>
        <taxon>Ecdysozoa</taxon>
        <taxon>Arthropoda</taxon>
        <taxon>Hexapoda</taxon>
        <taxon>Insecta</taxon>
        <taxon>Pterygota</taxon>
        <taxon>Neoptera</taxon>
        <taxon>Endopterygota</taxon>
        <taxon>Diptera</taxon>
        <taxon>Nematocera</taxon>
        <taxon>Culicoidea</taxon>
        <taxon>Culicidae</taxon>
        <taxon>Culicinae</taxon>
        <taxon>Culicini</taxon>
        <taxon>Culex</taxon>
        <taxon>Culex</taxon>
    </lineage>
</organism>
<dbReference type="InterPro" id="IPR051717">
    <property type="entry name" value="MFS_MFSD6"/>
</dbReference>
<comment type="caution">
    <text evidence="9">The sequence shown here is derived from an EMBL/GenBank/DDBJ whole genome shotgun (WGS) entry which is preliminary data.</text>
</comment>
<proteinExistence type="inferred from homology"/>
<keyword evidence="5 7" id="KW-0472">Membrane</keyword>
<dbReference type="Pfam" id="PF12832">
    <property type="entry name" value="MFS_1_like"/>
    <property type="match status" value="1"/>
</dbReference>
<feature type="transmembrane region" description="Helical" evidence="7">
    <location>
        <begin position="445"/>
        <end position="465"/>
    </location>
</feature>
<dbReference type="Proteomes" id="UP001562425">
    <property type="component" value="Unassembled WGS sequence"/>
</dbReference>
<evidence type="ECO:0000256" key="6">
    <source>
        <dbReference type="SAM" id="MobiDB-lite"/>
    </source>
</evidence>
<comment type="subcellular location">
    <subcellularLocation>
        <location evidence="1">Membrane</location>
        <topology evidence="1">Multi-pass membrane protein</topology>
    </subcellularLocation>
</comment>
<evidence type="ECO:0000256" key="7">
    <source>
        <dbReference type="SAM" id="Phobius"/>
    </source>
</evidence>
<dbReference type="InterPro" id="IPR036259">
    <property type="entry name" value="MFS_trans_sf"/>
</dbReference>
<feature type="transmembrane region" description="Helical" evidence="7">
    <location>
        <begin position="308"/>
        <end position="329"/>
    </location>
</feature>
<evidence type="ECO:0000313" key="9">
    <source>
        <dbReference type="EMBL" id="KAL1400649.1"/>
    </source>
</evidence>
<comment type="similarity">
    <text evidence="2">Belongs to the major facilitator superfamily. MFSD6 family.</text>
</comment>
<feature type="compositionally biased region" description="Basic and acidic residues" evidence="6">
    <location>
        <begin position="577"/>
        <end position="594"/>
    </location>
</feature>
<reference evidence="9 10" key="1">
    <citation type="submission" date="2024-05" db="EMBL/GenBank/DDBJ databases">
        <title>Culex pipiens pipiens assembly and annotation.</title>
        <authorList>
            <person name="Alout H."/>
            <person name="Durand T."/>
        </authorList>
    </citation>
    <scope>NUCLEOTIDE SEQUENCE [LARGE SCALE GENOMIC DNA]</scope>
    <source>
        <strain evidence="9">HA-2024</strain>
        <tissue evidence="9">Whole body</tissue>
    </source>
</reference>
<accession>A0ABD1DQJ6</accession>
<evidence type="ECO:0000256" key="3">
    <source>
        <dbReference type="ARBA" id="ARBA00022692"/>
    </source>
</evidence>
<gene>
    <name evidence="9" type="ORF">pipiens_007261</name>
</gene>
<protein>
    <recommendedName>
        <fullName evidence="8">Major facilitator superfamily associated domain-containing protein</fullName>
    </recommendedName>
</protein>
<keyword evidence="10" id="KW-1185">Reference proteome</keyword>
<feature type="transmembrane region" description="Helical" evidence="7">
    <location>
        <begin position="537"/>
        <end position="555"/>
    </location>
</feature>
<feature type="transmembrane region" description="Helical" evidence="7">
    <location>
        <begin position="412"/>
        <end position="433"/>
    </location>
</feature>
<feature type="transmembrane region" description="Helical" evidence="7">
    <location>
        <begin position="341"/>
        <end position="361"/>
    </location>
</feature>
<evidence type="ECO:0000256" key="4">
    <source>
        <dbReference type="ARBA" id="ARBA00022989"/>
    </source>
</evidence>
<dbReference type="InterPro" id="IPR024989">
    <property type="entry name" value="MFS_assoc_dom"/>
</dbReference>
<dbReference type="EMBL" id="JBEHCU010005172">
    <property type="protein sequence ID" value="KAL1400649.1"/>
    <property type="molecule type" value="Genomic_DNA"/>
</dbReference>
<feature type="compositionally biased region" description="Basic and acidic residues" evidence="6">
    <location>
        <begin position="673"/>
        <end position="691"/>
    </location>
</feature>
<dbReference type="GO" id="GO:0016020">
    <property type="term" value="C:membrane"/>
    <property type="evidence" value="ECO:0007669"/>
    <property type="project" value="UniProtKB-SubCell"/>
</dbReference>
<dbReference type="AlphaFoldDB" id="A0ABD1DQJ6"/>
<sequence length="788" mass="87179">MSLLLNALFHHSLMLIPQQEIPGKLPEAYVMRHPETGNVEVWWSPCPSRECPDSEEIDVVVDQCLDHCLLHEQNPKIEVVPPPTFAPILPPSDVGEKDDLQLLINKPINRKNRTGGDVLNSYSSSTMEPYIDKQILNQEPDSEESEESWVIAGSGDSAFFVLDMHPDLGEPIEQLGMEVDHDDNETVTDFKTRFGIQLLWKQGVNVTALEEEDLRCGGLVLSSNMSLNINQRLSELAADCMVQRCRFRKNGPDICPPDYKESDDKIFWIYFGLRFLATTMLSAGVTIMDPIALTMIEKYGGDFGRERLFSSIGMAIFSPITGILIDIFSRDLGYTDYSAAFYTYDILLVISSISVFMMPLGEKLPADNVFKDLLNLLKLKHVIIFIWFLFLLGNFWGFIESFLFLYLKELGAPNYLLGITITVGTVSSIPFLYGAGRITKVVGHVNLIVIAFIAHACRLVGYSLIENAWWCFPFEAMEALSCHLMWVAAATYCALLAPKNLLATLIGVLGMAHFSLGRGSGSFFGGFLIGEVGTREAFRYMGLVAVAGGLAYKFIHAIWLRKYDNPDADDDVLESGEAEKLTETKEADEPKTKDQGTSMSQERLSLMIKYNQIGSLTSLPRGSRGDVNDSLSRRRSSYNIEIVRAPKGGGSASKVDLLKSALEINHKVSNTHLRKDGKNSDQSLDSKRSDSAPRLNPLKNISQPALSAVADEETDPRESITEAELDHYKAELAKQARIHVLNDIPERPVDPADMVGVGTGASAAVTSTPVIAPSVESKTENQTVKGET</sequence>
<feature type="region of interest" description="Disordered" evidence="6">
    <location>
        <begin position="577"/>
        <end position="600"/>
    </location>
</feature>
<feature type="domain" description="Major facilitator superfamily associated" evidence="8">
    <location>
        <begin position="1"/>
        <end position="540"/>
    </location>
</feature>
<evidence type="ECO:0000313" key="10">
    <source>
        <dbReference type="Proteomes" id="UP001562425"/>
    </source>
</evidence>
<evidence type="ECO:0000256" key="2">
    <source>
        <dbReference type="ARBA" id="ARBA00005241"/>
    </source>
</evidence>
<feature type="region of interest" description="Disordered" evidence="6">
    <location>
        <begin position="669"/>
        <end position="716"/>
    </location>
</feature>